<dbReference type="SUPFAM" id="SSF53850">
    <property type="entry name" value="Periplasmic binding protein-like II"/>
    <property type="match status" value="1"/>
</dbReference>
<dbReference type="InterPro" id="IPR007210">
    <property type="entry name" value="ABC_Gly_betaine_transp_sub-bd"/>
</dbReference>
<dbReference type="Gene3D" id="3.40.190.10">
    <property type="entry name" value="Periplasmic binding protein-like II"/>
    <property type="match status" value="1"/>
</dbReference>
<evidence type="ECO:0000259" key="2">
    <source>
        <dbReference type="Pfam" id="PF04069"/>
    </source>
</evidence>
<proteinExistence type="predicted"/>
<keyword evidence="4" id="KW-1185">Reference proteome</keyword>
<keyword evidence="1" id="KW-0732">Signal</keyword>
<feature type="signal peptide" evidence="1">
    <location>
        <begin position="1"/>
        <end position="22"/>
    </location>
</feature>
<comment type="caution">
    <text evidence="3">The sequence shown here is derived from an EMBL/GenBank/DDBJ whole genome shotgun (WGS) entry which is preliminary data.</text>
</comment>
<protein>
    <submittedName>
        <fullName evidence="3">Choline ABC transporter substrate-binding protein</fullName>
    </submittedName>
</protein>
<dbReference type="Gene3D" id="3.40.190.100">
    <property type="entry name" value="Glycine betaine-binding periplasmic protein, domain 2"/>
    <property type="match status" value="1"/>
</dbReference>
<dbReference type="CDD" id="cd13640">
    <property type="entry name" value="PBP2_ChoX"/>
    <property type="match status" value="1"/>
</dbReference>
<organism evidence="3 4">
    <name type="scientific">Benzoatithermus flavus</name>
    <dbReference type="NCBI Taxonomy" id="3108223"/>
    <lineage>
        <taxon>Bacteria</taxon>
        <taxon>Pseudomonadati</taxon>
        <taxon>Pseudomonadota</taxon>
        <taxon>Alphaproteobacteria</taxon>
        <taxon>Geminicoccales</taxon>
        <taxon>Geminicoccaceae</taxon>
        <taxon>Benzoatithermus</taxon>
    </lineage>
</organism>
<accession>A0ABU8XQ58</accession>
<reference evidence="3 4" key="1">
    <citation type="submission" date="2024-01" db="EMBL/GenBank/DDBJ databases">
        <title>Multi-omics insights into the function and evolution of sodium benzoate biodegradation pathways in Benzoatithermus flavus gen. nov., sp. nov. from hot spring.</title>
        <authorList>
            <person name="Hu C.-J."/>
            <person name="Li W.-J."/>
        </authorList>
    </citation>
    <scope>NUCLEOTIDE SEQUENCE [LARGE SCALE GENOMIC DNA]</scope>
    <source>
        <strain evidence="3 4">SYSU G07066</strain>
    </source>
</reference>
<feature type="domain" description="ABC-type glycine betaine transport system substrate-binding" evidence="2">
    <location>
        <begin position="33"/>
        <end position="282"/>
    </location>
</feature>
<dbReference type="Pfam" id="PF04069">
    <property type="entry name" value="OpuAC"/>
    <property type="match status" value="1"/>
</dbReference>
<name>A0ABU8XQ58_9PROT</name>
<dbReference type="NCBIfam" id="TIGR03414">
    <property type="entry name" value="ABC_choline_bnd"/>
    <property type="match status" value="1"/>
</dbReference>
<evidence type="ECO:0000313" key="4">
    <source>
        <dbReference type="Proteomes" id="UP001375743"/>
    </source>
</evidence>
<feature type="chain" id="PRO_5046670021" evidence="1">
    <location>
        <begin position="23"/>
        <end position="310"/>
    </location>
</feature>
<dbReference type="RefSeq" id="WP_418159062.1">
    <property type="nucleotide sequence ID" value="NZ_JBBLZC010000007.1"/>
</dbReference>
<dbReference type="InterPro" id="IPR017783">
    <property type="entry name" value="ABC_choline_sub-bd"/>
</dbReference>
<dbReference type="Proteomes" id="UP001375743">
    <property type="component" value="Unassembled WGS sequence"/>
</dbReference>
<sequence>MIKRHLLLAAFLAAVASQAALADEPAACRRVWFSDPGWTDITSTTSLASVVLKGLGYQPSSQILSVAVTFESLKNGDIDVFLGNWMPGQQAMLEEYRAKGVELIRPNLTEAKVTLAVNRAAFEGGVKSFADLAAHADRFGRKIYSIEPGSSANKHLSTIIETNDFGLGGWELVESSEQGMLAQVDRAIRRGEWVVFLGWAPHPMNVRYQIDYLAGGDKYFGPNYGGATVQTLTRPNLAKECPNLGRFLQQLAFSVGMENEMMDLILNEGQDGETAARNWLKQHPDVLSPWLDGVTTMDGEPGLAAVKASL</sequence>
<dbReference type="EMBL" id="JBBLZC010000007">
    <property type="protein sequence ID" value="MEK0083214.1"/>
    <property type="molecule type" value="Genomic_DNA"/>
</dbReference>
<evidence type="ECO:0000313" key="3">
    <source>
        <dbReference type="EMBL" id="MEK0083214.1"/>
    </source>
</evidence>
<gene>
    <name evidence="3" type="ORF">U1T56_08620</name>
</gene>
<evidence type="ECO:0000256" key="1">
    <source>
        <dbReference type="SAM" id="SignalP"/>
    </source>
</evidence>